<dbReference type="PROSITE" id="PS50928">
    <property type="entry name" value="ABC_TM1"/>
    <property type="match status" value="2"/>
</dbReference>
<feature type="transmembrane region" description="Helical" evidence="8">
    <location>
        <begin position="20"/>
        <end position="46"/>
    </location>
</feature>
<comment type="similarity">
    <text evidence="8">Belongs to the binding-protein-dependent transport system permease family.</text>
</comment>
<keyword evidence="7 8" id="KW-0472">Membrane</keyword>
<dbReference type="Gene3D" id="1.10.3720.10">
    <property type="entry name" value="MetI-like"/>
    <property type="match status" value="2"/>
</dbReference>
<gene>
    <name evidence="10" type="ORF">D9V41_15280</name>
</gene>
<name>A0A3L8PHR2_9ACTN</name>
<keyword evidence="5 8" id="KW-0812">Transmembrane</keyword>
<dbReference type="AlphaFoldDB" id="A0A3L8PHR2"/>
<dbReference type="PANTHER" id="PTHR43357:SF4">
    <property type="entry name" value="INNER MEMBRANE ABC TRANSPORTER PERMEASE PROTEIN YDCV"/>
    <property type="match status" value="1"/>
</dbReference>
<evidence type="ECO:0000256" key="6">
    <source>
        <dbReference type="ARBA" id="ARBA00022989"/>
    </source>
</evidence>
<keyword evidence="11" id="KW-1185">Reference proteome</keyword>
<evidence type="ECO:0000313" key="11">
    <source>
        <dbReference type="Proteomes" id="UP000282515"/>
    </source>
</evidence>
<feature type="transmembrane region" description="Helical" evidence="8">
    <location>
        <begin position="539"/>
        <end position="563"/>
    </location>
</feature>
<reference evidence="10 11" key="1">
    <citation type="submission" date="2018-10" db="EMBL/GenBank/DDBJ databases">
        <title>Aeromicrobium sp. 9W16Y-2 whole genome shotgun sequence.</title>
        <authorList>
            <person name="Li F."/>
        </authorList>
    </citation>
    <scope>NUCLEOTIDE SEQUENCE [LARGE SCALE GENOMIC DNA]</scope>
    <source>
        <strain evidence="10 11">9W16Y-2</strain>
    </source>
</reference>
<dbReference type="Pfam" id="PF00528">
    <property type="entry name" value="BPD_transp_1"/>
    <property type="match status" value="2"/>
</dbReference>
<comment type="caution">
    <text evidence="10">The sequence shown here is derived from an EMBL/GenBank/DDBJ whole genome shotgun (WGS) entry which is preliminary data.</text>
</comment>
<dbReference type="Proteomes" id="UP000282515">
    <property type="component" value="Unassembled WGS sequence"/>
</dbReference>
<feature type="transmembrane region" description="Helical" evidence="8">
    <location>
        <begin position="400"/>
        <end position="424"/>
    </location>
</feature>
<evidence type="ECO:0000259" key="9">
    <source>
        <dbReference type="PROSITE" id="PS50928"/>
    </source>
</evidence>
<feature type="transmembrane region" description="Helical" evidence="8">
    <location>
        <begin position="139"/>
        <end position="162"/>
    </location>
</feature>
<dbReference type="OrthoDB" id="9804439at2"/>
<keyword evidence="2 8" id="KW-0813">Transport</keyword>
<dbReference type="SUPFAM" id="SSF161098">
    <property type="entry name" value="MetI-like"/>
    <property type="match status" value="2"/>
</dbReference>
<evidence type="ECO:0000256" key="2">
    <source>
        <dbReference type="ARBA" id="ARBA00022448"/>
    </source>
</evidence>
<organism evidence="10 11">
    <name type="scientific">Aeromicrobium phragmitis</name>
    <dbReference type="NCBI Taxonomy" id="2478914"/>
    <lineage>
        <taxon>Bacteria</taxon>
        <taxon>Bacillati</taxon>
        <taxon>Actinomycetota</taxon>
        <taxon>Actinomycetes</taxon>
        <taxon>Propionibacteriales</taxon>
        <taxon>Nocardioidaceae</taxon>
        <taxon>Aeromicrobium</taxon>
    </lineage>
</organism>
<dbReference type="GO" id="GO:0055085">
    <property type="term" value="P:transmembrane transport"/>
    <property type="evidence" value="ECO:0007669"/>
    <property type="project" value="InterPro"/>
</dbReference>
<sequence>MSTPTTRRSLAIPRLPASDILGWAVIGALMVLVGVPVIFVLVQAVFPGIGLTRDWGFSPQTLAEIAERPLWQQSLRNSLVLAGGAMIGGGLLGFALAVLRHTVRFPGARLLDVCAWVLLVTPSFILAQGWVLFASPSGTFTAIFGSTVLADLVFTPGGLIVIMSLTRFPLSYLATTAALHWEDPALRHAAALSGARGWTILRTVRLPLLAPAALSGAVLIFIDTIGDFGLPAALSASYQFPTLPYSIYASVRQSPVRFELAGVLSLYLVAILSLSVLIYLRLLRRHRFASLTAQSVAFVAPPARRPWRWSALVVAFAALSLGVPLGSSLYVSLSHSVSRGPSWENLTLEHYRAITTGGSTILEGAVNSLLIAAAVAVLATILGFLIGVVLTFTRFPGRGFIDLTSTITLAIPGIVLAVGYIFVWNQPVLSHVGLDLYGRPVLLVLAGTAAAVPVALRLQLGALAQVPESQLHAAALSGVPLIRRLRTIVAPLIAPAVLSALVAVFASGVFDLAATTMLAPPSFATLPVEILREYDRGKYGYATAGAIFSAVVIIGLAAVSTVIGRRLTRRVAPTATSPHRKEPAR</sequence>
<protein>
    <submittedName>
        <fullName evidence="10">Iron ABC transporter permease</fullName>
    </submittedName>
</protein>
<dbReference type="InterPro" id="IPR035906">
    <property type="entry name" value="MetI-like_sf"/>
</dbReference>
<dbReference type="RefSeq" id="WP_121795445.1">
    <property type="nucleotide sequence ID" value="NZ_RDBF01000015.1"/>
</dbReference>
<keyword evidence="6 8" id="KW-1133">Transmembrane helix</keyword>
<feature type="transmembrane region" description="Helical" evidence="8">
    <location>
        <begin position="260"/>
        <end position="280"/>
    </location>
</feature>
<feature type="transmembrane region" description="Helical" evidence="8">
    <location>
        <begin position="492"/>
        <end position="519"/>
    </location>
</feature>
<evidence type="ECO:0000256" key="8">
    <source>
        <dbReference type="RuleBase" id="RU363032"/>
    </source>
</evidence>
<dbReference type="EMBL" id="RDBF01000015">
    <property type="protein sequence ID" value="RLV54674.1"/>
    <property type="molecule type" value="Genomic_DNA"/>
</dbReference>
<evidence type="ECO:0000256" key="1">
    <source>
        <dbReference type="ARBA" id="ARBA00004429"/>
    </source>
</evidence>
<feature type="transmembrane region" description="Helical" evidence="8">
    <location>
        <begin position="311"/>
        <end position="333"/>
    </location>
</feature>
<evidence type="ECO:0000256" key="3">
    <source>
        <dbReference type="ARBA" id="ARBA00022475"/>
    </source>
</evidence>
<feature type="transmembrane region" description="Helical" evidence="8">
    <location>
        <begin position="436"/>
        <end position="456"/>
    </location>
</feature>
<feature type="domain" description="ABC transmembrane type-1" evidence="9">
    <location>
        <begin position="365"/>
        <end position="560"/>
    </location>
</feature>
<dbReference type="PANTHER" id="PTHR43357">
    <property type="entry name" value="INNER MEMBRANE ABC TRANSPORTER PERMEASE PROTEIN YDCV"/>
    <property type="match status" value="1"/>
</dbReference>
<evidence type="ECO:0000256" key="5">
    <source>
        <dbReference type="ARBA" id="ARBA00022692"/>
    </source>
</evidence>
<feature type="domain" description="ABC transmembrane type-1" evidence="9">
    <location>
        <begin position="75"/>
        <end position="279"/>
    </location>
</feature>
<comment type="subcellular location">
    <subcellularLocation>
        <location evidence="1">Cell inner membrane</location>
        <topology evidence="1">Multi-pass membrane protein</topology>
    </subcellularLocation>
    <subcellularLocation>
        <location evidence="8">Cell membrane</location>
        <topology evidence="8">Multi-pass membrane protein</topology>
    </subcellularLocation>
</comment>
<evidence type="ECO:0000256" key="7">
    <source>
        <dbReference type="ARBA" id="ARBA00023136"/>
    </source>
</evidence>
<dbReference type="GO" id="GO:0005886">
    <property type="term" value="C:plasma membrane"/>
    <property type="evidence" value="ECO:0007669"/>
    <property type="project" value="UniProtKB-SubCell"/>
</dbReference>
<accession>A0A3L8PHR2</accession>
<feature type="transmembrane region" description="Helical" evidence="8">
    <location>
        <begin position="369"/>
        <end position="393"/>
    </location>
</feature>
<evidence type="ECO:0000313" key="10">
    <source>
        <dbReference type="EMBL" id="RLV54674.1"/>
    </source>
</evidence>
<feature type="transmembrane region" description="Helical" evidence="8">
    <location>
        <begin position="206"/>
        <end position="225"/>
    </location>
</feature>
<feature type="transmembrane region" description="Helical" evidence="8">
    <location>
        <begin position="110"/>
        <end position="133"/>
    </location>
</feature>
<feature type="transmembrane region" description="Helical" evidence="8">
    <location>
        <begin position="79"/>
        <end position="98"/>
    </location>
</feature>
<keyword evidence="4" id="KW-0997">Cell inner membrane</keyword>
<dbReference type="InterPro" id="IPR000515">
    <property type="entry name" value="MetI-like"/>
</dbReference>
<dbReference type="CDD" id="cd06261">
    <property type="entry name" value="TM_PBP2"/>
    <property type="match status" value="2"/>
</dbReference>
<evidence type="ECO:0000256" key="4">
    <source>
        <dbReference type="ARBA" id="ARBA00022519"/>
    </source>
</evidence>
<keyword evidence="3" id="KW-1003">Cell membrane</keyword>
<proteinExistence type="inferred from homology"/>